<evidence type="ECO:0000256" key="2">
    <source>
        <dbReference type="ARBA" id="ARBA00023002"/>
    </source>
</evidence>
<reference evidence="5 6" key="1">
    <citation type="journal article" date="2019" name="Int. J. Syst. Evol. Microbiol.">
        <title>The Global Catalogue of Microorganisms (GCM) 10K type strain sequencing project: providing services to taxonomists for standard genome sequencing and annotation.</title>
        <authorList>
            <consortium name="The Broad Institute Genomics Platform"/>
            <consortium name="The Broad Institute Genome Sequencing Center for Infectious Disease"/>
            <person name="Wu L."/>
            <person name="Ma J."/>
        </authorList>
    </citation>
    <scope>NUCLEOTIDE SEQUENCE [LARGE SCALE GENOMIC DNA]</scope>
    <source>
        <strain evidence="5 6">JCM 16026</strain>
    </source>
</reference>
<dbReference type="Pfam" id="PF08240">
    <property type="entry name" value="ADH_N"/>
    <property type="match status" value="1"/>
</dbReference>
<dbReference type="SMART" id="SM00829">
    <property type="entry name" value="PKS_ER"/>
    <property type="match status" value="1"/>
</dbReference>
<dbReference type="InterPro" id="IPR011032">
    <property type="entry name" value="GroES-like_sf"/>
</dbReference>
<keyword evidence="2" id="KW-0560">Oxidoreductase</keyword>
<proteinExistence type="predicted"/>
<evidence type="ECO:0000256" key="1">
    <source>
        <dbReference type="ARBA" id="ARBA00022857"/>
    </source>
</evidence>
<dbReference type="Gene3D" id="3.40.50.720">
    <property type="entry name" value="NAD(P)-binding Rossmann-like Domain"/>
    <property type="match status" value="1"/>
</dbReference>
<protein>
    <submittedName>
        <fullName evidence="5">NADP-dependent oxidoreductase</fullName>
    </submittedName>
</protein>
<keyword evidence="1" id="KW-0521">NADP</keyword>
<gene>
    <name evidence="5" type="ORF">GCM10009846_00720</name>
</gene>
<dbReference type="Proteomes" id="UP001501599">
    <property type="component" value="Unassembled WGS sequence"/>
</dbReference>
<dbReference type="InterPro" id="IPR036291">
    <property type="entry name" value="NAD(P)-bd_dom_sf"/>
</dbReference>
<dbReference type="PANTHER" id="PTHR48106">
    <property type="entry name" value="QUINONE OXIDOREDUCTASE PIG3-RELATED"/>
    <property type="match status" value="1"/>
</dbReference>
<dbReference type="InterPro" id="IPR013154">
    <property type="entry name" value="ADH-like_N"/>
</dbReference>
<evidence type="ECO:0000256" key="3">
    <source>
        <dbReference type="SAM" id="MobiDB-lite"/>
    </source>
</evidence>
<dbReference type="Gene3D" id="3.90.180.10">
    <property type="entry name" value="Medium-chain alcohol dehydrogenases, catalytic domain"/>
    <property type="match status" value="1"/>
</dbReference>
<feature type="domain" description="Enoyl reductase (ER)" evidence="4">
    <location>
        <begin position="11"/>
        <end position="312"/>
    </location>
</feature>
<sequence>MAQQIQHTEFGGPEVLHLVDVDQPEADAGQVVVHVHAAGVNPLDSKLRSGARPSGEITTPRVPGGDAAGEVVEVGEGVEGWTVGDRVAVQHAQGAYATHVVATPEQLHRIPEGVTFEQAAAIGIPASTAYQGLVELELRAGETLLVHAGSGSVGQAAIQLAVLQGATVVATASEPNHDRVRALGATPVTYGPGLLDRVREAAPGGVDVVYDCVGTEESMAVSAQLVADPQRIGTIVWSDAAAALGVQGWMGGKPEPLSERSRQLRAEAYEVVLGRIAAGTFDVEIAAVLPLAEAAEAQRRNVANEVRGKILLAP</sequence>
<evidence type="ECO:0000313" key="6">
    <source>
        <dbReference type="Proteomes" id="UP001501599"/>
    </source>
</evidence>
<dbReference type="InterPro" id="IPR020843">
    <property type="entry name" value="ER"/>
</dbReference>
<comment type="caution">
    <text evidence="5">The sequence shown here is derived from an EMBL/GenBank/DDBJ whole genome shotgun (WGS) entry which is preliminary data.</text>
</comment>
<dbReference type="PANTHER" id="PTHR48106:SF18">
    <property type="entry name" value="QUINONE OXIDOREDUCTASE PIG3"/>
    <property type="match status" value="1"/>
</dbReference>
<dbReference type="CDD" id="cd05289">
    <property type="entry name" value="MDR_like_2"/>
    <property type="match status" value="1"/>
</dbReference>
<dbReference type="Pfam" id="PF00107">
    <property type="entry name" value="ADH_zinc_N"/>
    <property type="match status" value="1"/>
</dbReference>
<dbReference type="EMBL" id="BAAAQT010000001">
    <property type="protein sequence ID" value="GAA2170405.1"/>
    <property type="molecule type" value="Genomic_DNA"/>
</dbReference>
<organism evidence="5 6">
    <name type="scientific">Agrococcus versicolor</name>
    <dbReference type="NCBI Taxonomy" id="501482"/>
    <lineage>
        <taxon>Bacteria</taxon>
        <taxon>Bacillati</taxon>
        <taxon>Actinomycetota</taxon>
        <taxon>Actinomycetes</taxon>
        <taxon>Micrococcales</taxon>
        <taxon>Microbacteriaceae</taxon>
        <taxon>Agrococcus</taxon>
    </lineage>
</organism>
<evidence type="ECO:0000313" key="5">
    <source>
        <dbReference type="EMBL" id="GAA2170405.1"/>
    </source>
</evidence>
<feature type="region of interest" description="Disordered" evidence="3">
    <location>
        <begin position="44"/>
        <end position="67"/>
    </location>
</feature>
<accession>A0ABN3AJV8</accession>
<dbReference type="SUPFAM" id="SSF50129">
    <property type="entry name" value="GroES-like"/>
    <property type="match status" value="1"/>
</dbReference>
<dbReference type="RefSeq" id="WP_344339177.1">
    <property type="nucleotide sequence ID" value="NZ_BAAAQT010000001.1"/>
</dbReference>
<dbReference type="SUPFAM" id="SSF51735">
    <property type="entry name" value="NAD(P)-binding Rossmann-fold domains"/>
    <property type="match status" value="1"/>
</dbReference>
<keyword evidence="6" id="KW-1185">Reference proteome</keyword>
<dbReference type="InterPro" id="IPR013149">
    <property type="entry name" value="ADH-like_C"/>
</dbReference>
<name>A0ABN3AJV8_9MICO</name>
<evidence type="ECO:0000259" key="4">
    <source>
        <dbReference type="SMART" id="SM00829"/>
    </source>
</evidence>